<gene>
    <name evidence="1" type="ORF">PM001_LOCUS4075</name>
</gene>
<evidence type="ECO:0000313" key="2">
    <source>
        <dbReference type="Proteomes" id="UP001162060"/>
    </source>
</evidence>
<proteinExistence type="predicted"/>
<evidence type="ECO:0000313" key="1">
    <source>
        <dbReference type="EMBL" id="CAK7910133.1"/>
    </source>
</evidence>
<reference evidence="1" key="1">
    <citation type="submission" date="2024-01" db="EMBL/GenBank/DDBJ databases">
        <authorList>
            <person name="Webb A."/>
        </authorList>
    </citation>
    <scope>NUCLEOTIDE SEQUENCE</scope>
    <source>
        <strain evidence="1">Pm1</strain>
    </source>
</reference>
<comment type="caution">
    <text evidence="1">The sequence shown here is derived from an EMBL/GenBank/DDBJ whole genome shotgun (WGS) entry which is preliminary data.</text>
</comment>
<protein>
    <submittedName>
        <fullName evidence="1">Uncharacterized protein</fullName>
    </submittedName>
</protein>
<sequence length="62" mass="6744">MNIHNVIKISINSVRVSRMRIATAQLGADTAFGGFNDSGIVYGKSLERKTVITKRSDDATMS</sequence>
<accession>A0AAV1T9J7</accession>
<organism evidence="1 2">
    <name type="scientific">Peronospora matthiolae</name>
    <dbReference type="NCBI Taxonomy" id="2874970"/>
    <lineage>
        <taxon>Eukaryota</taxon>
        <taxon>Sar</taxon>
        <taxon>Stramenopiles</taxon>
        <taxon>Oomycota</taxon>
        <taxon>Peronosporomycetes</taxon>
        <taxon>Peronosporales</taxon>
        <taxon>Peronosporaceae</taxon>
        <taxon>Peronospora</taxon>
    </lineage>
</organism>
<dbReference type="EMBL" id="CAKLBY020000035">
    <property type="protein sequence ID" value="CAK7910133.1"/>
    <property type="molecule type" value="Genomic_DNA"/>
</dbReference>
<dbReference type="AlphaFoldDB" id="A0AAV1T9J7"/>
<dbReference type="Proteomes" id="UP001162060">
    <property type="component" value="Unassembled WGS sequence"/>
</dbReference>
<name>A0AAV1T9J7_9STRA</name>